<dbReference type="OrthoDB" id="3533272at2"/>
<gene>
    <name evidence="2" type="ORF">Aple_093800</name>
</gene>
<name>A0A5M3Y3T5_9ACTN</name>
<feature type="region of interest" description="Disordered" evidence="1">
    <location>
        <begin position="1"/>
        <end position="21"/>
    </location>
</feature>
<evidence type="ECO:0000256" key="1">
    <source>
        <dbReference type="SAM" id="MobiDB-lite"/>
    </source>
</evidence>
<evidence type="ECO:0000313" key="2">
    <source>
        <dbReference type="EMBL" id="GES26481.1"/>
    </source>
</evidence>
<evidence type="ECO:0000313" key="3">
    <source>
        <dbReference type="Proteomes" id="UP000377595"/>
    </source>
</evidence>
<sequence length="253" mass="28145">MTAESVEHISRAHHPGDHHSRDDCLVRVDDVHLSLAEAVTMVRHLSQRDRGLRDEIVEQCLIKAEVADDVEPLTEQEFRVAAEEFRHGLGLRDPATTLAWVADTGMTGGQFEGFISGIARRRRFRHRKAAELAGPYLEANRPDFDQVRALWVISSHPINGEFLRGLPGLLGCPEAMVTLGERHAADLPAPLRHAARDTLVGPVRHADGYLTGLVLERHPATPDPATLAAAGTAAFARWLEDRRDRASIEWHWL</sequence>
<proteinExistence type="predicted"/>
<dbReference type="EMBL" id="BLAF01000088">
    <property type="protein sequence ID" value="GES26481.1"/>
    <property type="molecule type" value="Genomic_DNA"/>
</dbReference>
<dbReference type="Proteomes" id="UP000377595">
    <property type="component" value="Unassembled WGS sequence"/>
</dbReference>
<organism evidence="2 3">
    <name type="scientific">Acrocarpospora pleiomorpha</name>
    <dbReference type="NCBI Taxonomy" id="90975"/>
    <lineage>
        <taxon>Bacteria</taxon>
        <taxon>Bacillati</taxon>
        <taxon>Actinomycetota</taxon>
        <taxon>Actinomycetes</taxon>
        <taxon>Streptosporangiales</taxon>
        <taxon>Streptosporangiaceae</taxon>
        <taxon>Acrocarpospora</taxon>
    </lineage>
</organism>
<dbReference type="AlphaFoldDB" id="A0A5M3Y3T5"/>
<protein>
    <submittedName>
        <fullName evidence="2">Uncharacterized protein</fullName>
    </submittedName>
</protein>
<accession>A0A5M3Y3T5</accession>
<reference evidence="2 3" key="1">
    <citation type="submission" date="2019-10" db="EMBL/GenBank/DDBJ databases">
        <title>Whole genome shotgun sequence of Acrocarpospora pleiomorpha NBRC 16267.</title>
        <authorList>
            <person name="Ichikawa N."/>
            <person name="Kimura A."/>
            <person name="Kitahashi Y."/>
            <person name="Komaki H."/>
            <person name="Oguchi A."/>
        </authorList>
    </citation>
    <scope>NUCLEOTIDE SEQUENCE [LARGE SCALE GENOMIC DNA]</scope>
    <source>
        <strain evidence="2 3">NBRC 16267</strain>
    </source>
</reference>
<dbReference type="RefSeq" id="WP_155351195.1">
    <property type="nucleotide sequence ID" value="NZ_BAAAHM010000060.1"/>
</dbReference>
<comment type="caution">
    <text evidence="2">The sequence shown here is derived from an EMBL/GenBank/DDBJ whole genome shotgun (WGS) entry which is preliminary data.</text>
</comment>
<keyword evidence="3" id="KW-1185">Reference proteome</keyword>